<evidence type="ECO:0000313" key="2">
    <source>
        <dbReference type="Proteomes" id="UP000663729"/>
    </source>
</evidence>
<dbReference type="Proteomes" id="UP000663729">
    <property type="component" value="Chromosome"/>
</dbReference>
<dbReference type="RefSeq" id="WP_033891700.1">
    <property type="nucleotide sequence ID" value="NZ_CP071732.1"/>
</dbReference>
<name>A0ABX7SBF0_9BIFI</name>
<protein>
    <recommendedName>
        <fullName evidence="3">CTP synthase</fullName>
    </recommendedName>
</protein>
<dbReference type="EMBL" id="CP071732">
    <property type="protein sequence ID" value="QTB90226.1"/>
    <property type="molecule type" value="Genomic_DNA"/>
</dbReference>
<accession>A0ABX7SBF0</accession>
<sequence>MDTYTTVMNKLDAAKRAKRCMRASEDAEYMLLRRLRAKGEIICPYPNMYMDRGYWNSLSPPDQMLHIMRTLSVGHPDMVFAGISAACAWGLDHSFYLHAQDNRIMIAASSGTPTNEYCSQVRRFYVPQHEIEQAQYVGGVKVTTIQRTLFDCGRIYEPRIALSFYDSAIRQRLIAREDLVAYCNEKHRCRNQYQARALATFANGLSENGGESFCYGTMAEDGVMLPEQQVEFVDTNNPNTVYRVDYLWRLPDGTMIAGEFDGQRKYVDPSMTNGQNVGGIVKRERSRQNVLTTLGVSHTVRWFFEDAYHRLPMKKALAAAGVPIGEPTAPWIR</sequence>
<proteinExistence type="predicted"/>
<gene>
    <name evidence="1" type="ORF">BSD967_07675</name>
</gene>
<evidence type="ECO:0000313" key="1">
    <source>
        <dbReference type="EMBL" id="QTB90226.1"/>
    </source>
</evidence>
<reference evidence="1 2" key="1">
    <citation type="submission" date="2021-03" db="EMBL/GenBank/DDBJ databases">
        <title>Genome sequencing of Bifidobacterium saguini DSMZ 23967.</title>
        <authorList>
            <person name="Kim J."/>
        </authorList>
    </citation>
    <scope>NUCLEOTIDE SEQUENCE [LARGE SCALE GENOMIC DNA]</scope>
    <source>
        <strain evidence="1 2">DSMZ 23967</strain>
    </source>
</reference>
<keyword evidence="2" id="KW-1185">Reference proteome</keyword>
<evidence type="ECO:0008006" key="3">
    <source>
        <dbReference type="Google" id="ProtNLM"/>
    </source>
</evidence>
<organism evidence="1 2">
    <name type="scientific">Bifidobacterium saguini</name>
    <dbReference type="NCBI Taxonomy" id="762210"/>
    <lineage>
        <taxon>Bacteria</taxon>
        <taxon>Bacillati</taxon>
        <taxon>Actinomycetota</taxon>
        <taxon>Actinomycetes</taxon>
        <taxon>Bifidobacteriales</taxon>
        <taxon>Bifidobacteriaceae</taxon>
        <taxon>Bifidobacterium</taxon>
    </lineage>
</organism>